<keyword evidence="1" id="KW-0812">Transmembrane</keyword>
<gene>
    <name evidence="2" type="ORF">GCM10025867_32620</name>
</gene>
<keyword evidence="3" id="KW-1185">Reference proteome</keyword>
<evidence type="ECO:0000256" key="1">
    <source>
        <dbReference type="SAM" id="Phobius"/>
    </source>
</evidence>
<feature type="transmembrane region" description="Helical" evidence="1">
    <location>
        <begin position="143"/>
        <end position="160"/>
    </location>
</feature>
<evidence type="ECO:0008006" key="4">
    <source>
        <dbReference type="Google" id="ProtNLM"/>
    </source>
</evidence>
<sequence>MPFALAQTAGFFVLMGLGAVTFWPVYRSSSFVILVAAGLVLGAAISLAGLFLRLSSFWILLLTVIAFALFGVALAVPSQALYGVLPTLDGLRELVMGVALGWKQLLTITLPVGAYQALLVPALVLVLVGTVVGLSTALRSRRAELALAPPAVLFVAGIVFGPTDAVLPIVAGLLLLAAGILWLVWWRLRRRRIAIDELTRATRGSEAVRRTPIARVTARWPVAPSPEPS</sequence>
<feature type="transmembrane region" description="Helical" evidence="1">
    <location>
        <begin position="59"/>
        <end position="85"/>
    </location>
</feature>
<feature type="transmembrane region" description="Helical" evidence="1">
    <location>
        <begin position="105"/>
        <end position="131"/>
    </location>
</feature>
<keyword evidence="1" id="KW-1133">Transmembrane helix</keyword>
<evidence type="ECO:0000313" key="2">
    <source>
        <dbReference type="EMBL" id="BDZ51021.1"/>
    </source>
</evidence>
<keyword evidence="1" id="KW-0472">Membrane</keyword>
<dbReference type="Proteomes" id="UP001321486">
    <property type="component" value="Chromosome"/>
</dbReference>
<evidence type="ECO:0000313" key="3">
    <source>
        <dbReference type="Proteomes" id="UP001321486"/>
    </source>
</evidence>
<dbReference type="EMBL" id="AP027732">
    <property type="protein sequence ID" value="BDZ51021.1"/>
    <property type="molecule type" value="Genomic_DNA"/>
</dbReference>
<feature type="transmembrane region" description="Helical" evidence="1">
    <location>
        <begin position="166"/>
        <end position="185"/>
    </location>
</feature>
<protein>
    <recommendedName>
        <fullName evidence="4">Transglutaminase domain-containing protein</fullName>
    </recommendedName>
</protein>
<feature type="transmembrane region" description="Helical" evidence="1">
    <location>
        <begin position="28"/>
        <end position="52"/>
    </location>
</feature>
<proteinExistence type="predicted"/>
<name>A0ABN6Y1V0_9MICO</name>
<accession>A0ABN6Y1V0</accession>
<organism evidence="2 3">
    <name type="scientific">Frondihabitans sucicola</name>
    <dbReference type="NCBI Taxonomy" id="1268041"/>
    <lineage>
        <taxon>Bacteria</taxon>
        <taxon>Bacillati</taxon>
        <taxon>Actinomycetota</taxon>
        <taxon>Actinomycetes</taxon>
        <taxon>Micrococcales</taxon>
        <taxon>Microbacteriaceae</taxon>
        <taxon>Frondihabitans</taxon>
    </lineage>
</organism>
<reference evidence="3" key="1">
    <citation type="journal article" date="2019" name="Int. J. Syst. Evol. Microbiol.">
        <title>The Global Catalogue of Microorganisms (GCM) 10K type strain sequencing project: providing services to taxonomists for standard genome sequencing and annotation.</title>
        <authorList>
            <consortium name="The Broad Institute Genomics Platform"/>
            <consortium name="The Broad Institute Genome Sequencing Center for Infectious Disease"/>
            <person name="Wu L."/>
            <person name="Ma J."/>
        </authorList>
    </citation>
    <scope>NUCLEOTIDE SEQUENCE [LARGE SCALE GENOMIC DNA]</scope>
    <source>
        <strain evidence="3">NBRC 108728</strain>
    </source>
</reference>